<keyword evidence="3" id="KW-1185">Reference proteome</keyword>
<feature type="region of interest" description="Disordered" evidence="1">
    <location>
        <begin position="60"/>
        <end position="79"/>
    </location>
</feature>
<name>A0A8T0PB83_PANVG</name>
<dbReference type="Proteomes" id="UP000823388">
    <property type="component" value="Chromosome 8N"/>
</dbReference>
<sequence>MQESSRGADHGSDLRLHVSLYAGNCSEHVYTLLIGYRSGHRVRVDGGDSSSEVLARRLQQRGAPSLVAGRREEGEGEVDAVAGGRRMGTSSREEAGTGLDVNEGGAGEVRPEQGVQPALGSVQGREERRRRLRGEGEGWLGFGTGRPSFIRHWASRTGPTRGAASVRAAAGRACLRAGARRAAGRRAEGEGRGHSAPRARAVRGGGAVGRLVRCGLVEAGPWAGLGG</sequence>
<comment type="caution">
    <text evidence="2">The sequence shown here is derived from an EMBL/GenBank/DDBJ whole genome shotgun (WGS) entry which is preliminary data.</text>
</comment>
<dbReference type="EMBL" id="CM029052">
    <property type="protein sequence ID" value="KAG2559517.1"/>
    <property type="molecule type" value="Genomic_DNA"/>
</dbReference>
<feature type="region of interest" description="Disordered" evidence="1">
    <location>
        <begin position="182"/>
        <end position="202"/>
    </location>
</feature>
<evidence type="ECO:0000313" key="2">
    <source>
        <dbReference type="EMBL" id="KAG2559517.1"/>
    </source>
</evidence>
<evidence type="ECO:0000313" key="3">
    <source>
        <dbReference type="Proteomes" id="UP000823388"/>
    </source>
</evidence>
<evidence type="ECO:0000256" key="1">
    <source>
        <dbReference type="SAM" id="MobiDB-lite"/>
    </source>
</evidence>
<proteinExistence type="predicted"/>
<protein>
    <submittedName>
        <fullName evidence="2">Uncharacterized protein</fullName>
    </submittedName>
</protein>
<organism evidence="2 3">
    <name type="scientific">Panicum virgatum</name>
    <name type="common">Blackwell switchgrass</name>
    <dbReference type="NCBI Taxonomy" id="38727"/>
    <lineage>
        <taxon>Eukaryota</taxon>
        <taxon>Viridiplantae</taxon>
        <taxon>Streptophyta</taxon>
        <taxon>Embryophyta</taxon>
        <taxon>Tracheophyta</taxon>
        <taxon>Spermatophyta</taxon>
        <taxon>Magnoliopsida</taxon>
        <taxon>Liliopsida</taxon>
        <taxon>Poales</taxon>
        <taxon>Poaceae</taxon>
        <taxon>PACMAD clade</taxon>
        <taxon>Panicoideae</taxon>
        <taxon>Panicodae</taxon>
        <taxon>Paniceae</taxon>
        <taxon>Panicinae</taxon>
        <taxon>Panicum</taxon>
        <taxon>Panicum sect. Hiantes</taxon>
    </lineage>
</organism>
<feature type="region of interest" description="Disordered" evidence="1">
    <location>
        <begin position="84"/>
        <end position="113"/>
    </location>
</feature>
<gene>
    <name evidence="2" type="ORF">PVAP13_8NG299701</name>
</gene>
<dbReference type="AlphaFoldDB" id="A0A8T0PB83"/>
<reference evidence="2" key="1">
    <citation type="submission" date="2020-05" db="EMBL/GenBank/DDBJ databases">
        <title>WGS assembly of Panicum virgatum.</title>
        <authorList>
            <person name="Lovell J.T."/>
            <person name="Jenkins J."/>
            <person name="Shu S."/>
            <person name="Juenger T.E."/>
            <person name="Schmutz J."/>
        </authorList>
    </citation>
    <scope>NUCLEOTIDE SEQUENCE</scope>
    <source>
        <strain evidence="2">AP13</strain>
    </source>
</reference>
<accession>A0A8T0PB83</accession>